<organism evidence="8 9">
    <name type="scientific">Strongylus vulgaris</name>
    <name type="common">Blood worm</name>
    <dbReference type="NCBI Taxonomy" id="40348"/>
    <lineage>
        <taxon>Eukaryota</taxon>
        <taxon>Metazoa</taxon>
        <taxon>Ecdysozoa</taxon>
        <taxon>Nematoda</taxon>
        <taxon>Chromadorea</taxon>
        <taxon>Rhabditida</taxon>
        <taxon>Rhabditina</taxon>
        <taxon>Rhabditomorpha</taxon>
        <taxon>Strongyloidea</taxon>
        <taxon>Strongylidae</taxon>
        <taxon>Strongylus</taxon>
    </lineage>
</organism>
<evidence type="ECO:0000256" key="2">
    <source>
        <dbReference type="ARBA" id="ARBA00022679"/>
    </source>
</evidence>
<dbReference type="PROSITE" id="PS00107">
    <property type="entry name" value="PROTEIN_KINASE_ATP"/>
    <property type="match status" value="1"/>
</dbReference>
<keyword evidence="4" id="KW-0418">Kinase</keyword>
<evidence type="ECO:0000256" key="6">
    <source>
        <dbReference type="PROSITE-ProRule" id="PRU10141"/>
    </source>
</evidence>
<reference evidence="8 9" key="1">
    <citation type="submission" date="2018-11" db="EMBL/GenBank/DDBJ databases">
        <authorList>
            <consortium name="Pathogen Informatics"/>
        </authorList>
    </citation>
    <scope>NUCLEOTIDE SEQUENCE [LARGE SCALE GENOMIC DNA]</scope>
</reference>
<dbReference type="OrthoDB" id="40902at2759"/>
<dbReference type="GO" id="GO:0004674">
    <property type="term" value="F:protein serine/threonine kinase activity"/>
    <property type="evidence" value="ECO:0007669"/>
    <property type="project" value="UniProtKB-KW"/>
</dbReference>
<dbReference type="PANTHER" id="PTHR24346:SF82">
    <property type="entry name" value="KP78A-RELATED"/>
    <property type="match status" value="1"/>
</dbReference>
<sequence>MSEEYPSALLEKYYMTNILLGKGGYGVVLLGKLRRNCCVEVAVKILDTARLSRRFSRTIFKAKDVEKEVAIMLQINHPNCVKFMDWIEADKRAYIVMEKVDGGELFDRIIDPKWNGMGFGEDLCKFYAWQLLSAVEVR</sequence>
<evidence type="ECO:0000256" key="1">
    <source>
        <dbReference type="ARBA" id="ARBA00022527"/>
    </source>
</evidence>
<dbReference type="SUPFAM" id="SSF56112">
    <property type="entry name" value="Protein kinase-like (PK-like)"/>
    <property type="match status" value="1"/>
</dbReference>
<keyword evidence="2" id="KW-0808">Transferase</keyword>
<dbReference type="SMART" id="SM00220">
    <property type="entry name" value="S_TKc"/>
    <property type="match status" value="1"/>
</dbReference>
<keyword evidence="1" id="KW-0723">Serine/threonine-protein kinase</keyword>
<keyword evidence="9" id="KW-1185">Reference proteome</keyword>
<dbReference type="AlphaFoldDB" id="A0A3P7J1X7"/>
<dbReference type="Pfam" id="PF00069">
    <property type="entry name" value="Pkinase"/>
    <property type="match status" value="1"/>
</dbReference>
<evidence type="ECO:0000256" key="3">
    <source>
        <dbReference type="ARBA" id="ARBA00022741"/>
    </source>
</evidence>
<dbReference type="InterPro" id="IPR017441">
    <property type="entry name" value="Protein_kinase_ATP_BS"/>
</dbReference>
<protein>
    <recommendedName>
        <fullName evidence="7">Protein kinase domain-containing protein</fullName>
    </recommendedName>
</protein>
<dbReference type="GO" id="GO:0035556">
    <property type="term" value="P:intracellular signal transduction"/>
    <property type="evidence" value="ECO:0007669"/>
    <property type="project" value="TreeGrafter"/>
</dbReference>
<evidence type="ECO:0000256" key="4">
    <source>
        <dbReference type="ARBA" id="ARBA00022777"/>
    </source>
</evidence>
<gene>
    <name evidence="8" type="ORF">SVUK_LOCUS6932</name>
</gene>
<keyword evidence="3 6" id="KW-0547">Nucleotide-binding</keyword>
<evidence type="ECO:0000313" key="8">
    <source>
        <dbReference type="EMBL" id="VDM71934.1"/>
    </source>
</evidence>
<evidence type="ECO:0000313" key="9">
    <source>
        <dbReference type="Proteomes" id="UP000270094"/>
    </source>
</evidence>
<dbReference type="InterPro" id="IPR000719">
    <property type="entry name" value="Prot_kinase_dom"/>
</dbReference>
<feature type="domain" description="Protein kinase" evidence="7">
    <location>
        <begin position="14"/>
        <end position="138"/>
    </location>
</feature>
<dbReference type="Gene3D" id="1.10.510.10">
    <property type="entry name" value="Transferase(Phosphotransferase) domain 1"/>
    <property type="match status" value="1"/>
</dbReference>
<keyword evidence="5 6" id="KW-0067">ATP-binding</keyword>
<dbReference type="InterPro" id="IPR011009">
    <property type="entry name" value="Kinase-like_dom_sf"/>
</dbReference>
<dbReference type="GO" id="GO:0005524">
    <property type="term" value="F:ATP binding"/>
    <property type="evidence" value="ECO:0007669"/>
    <property type="project" value="UniProtKB-UniRule"/>
</dbReference>
<name>A0A3P7J1X7_STRVU</name>
<feature type="binding site" evidence="6">
    <location>
        <position position="44"/>
    </location>
    <ligand>
        <name>ATP</name>
        <dbReference type="ChEBI" id="CHEBI:30616"/>
    </ligand>
</feature>
<dbReference type="EMBL" id="UYYB01022829">
    <property type="protein sequence ID" value="VDM71934.1"/>
    <property type="molecule type" value="Genomic_DNA"/>
</dbReference>
<evidence type="ECO:0000256" key="5">
    <source>
        <dbReference type="ARBA" id="ARBA00022840"/>
    </source>
</evidence>
<dbReference type="GO" id="GO:0005737">
    <property type="term" value="C:cytoplasm"/>
    <property type="evidence" value="ECO:0007669"/>
    <property type="project" value="TreeGrafter"/>
</dbReference>
<dbReference type="Proteomes" id="UP000270094">
    <property type="component" value="Unassembled WGS sequence"/>
</dbReference>
<accession>A0A3P7J1X7</accession>
<dbReference type="PANTHER" id="PTHR24346">
    <property type="entry name" value="MAP/MICROTUBULE AFFINITY-REGULATING KINASE"/>
    <property type="match status" value="1"/>
</dbReference>
<evidence type="ECO:0000259" key="7">
    <source>
        <dbReference type="PROSITE" id="PS50011"/>
    </source>
</evidence>
<proteinExistence type="predicted"/>
<dbReference type="PROSITE" id="PS50011">
    <property type="entry name" value="PROTEIN_KINASE_DOM"/>
    <property type="match status" value="1"/>
</dbReference>